<dbReference type="InterPro" id="IPR005846">
    <property type="entry name" value="A-D-PHexomutase_a/b/a-III"/>
</dbReference>
<dbReference type="InterPro" id="IPR036900">
    <property type="entry name" value="A-D-PHexomutase_C_sf"/>
</dbReference>
<evidence type="ECO:0000313" key="13">
    <source>
        <dbReference type="Proteomes" id="UP000230025"/>
    </source>
</evidence>
<dbReference type="InterPro" id="IPR005841">
    <property type="entry name" value="Alpha-D-phosphohexomutase_SF"/>
</dbReference>
<feature type="non-terminal residue" evidence="12">
    <location>
        <position position="1"/>
    </location>
</feature>
<evidence type="ECO:0000259" key="10">
    <source>
        <dbReference type="Pfam" id="PF02879"/>
    </source>
</evidence>
<dbReference type="CDD" id="cd03089">
    <property type="entry name" value="PMM_PGM"/>
    <property type="match status" value="1"/>
</dbReference>
<evidence type="ECO:0000256" key="6">
    <source>
        <dbReference type="ARBA" id="ARBA00023235"/>
    </source>
</evidence>
<dbReference type="PRINTS" id="PR00509">
    <property type="entry name" value="PGMPMM"/>
</dbReference>
<dbReference type="InterPro" id="IPR016066">
    <property type="entry name" value="A-D-PHexomutase_CS"/>
</dbReference>
<evidence type="ECO:0000259" key="11">
    <source>
        <dbReference type="Pfam" id="PF02880"/>
    </source>
</evidence>
<dbReference type="InterPro" id="IPR016055">
    <property type="entry name" value="A-D-PHexomutase_a/b/a-I/II/III"/>
</dbReference>
<feature type="domain" description="Alpha-D-phosphohexomutase C-terminal" evidence="8">
    <location>
        <begin position="342"/>
        <end position="426"/>
    </location>
</feature>
<sequence length="439" mass="48617">AQGFGTCIRRISPGKEVVVAWDNRISSARISSLVTAGLLSTGCDVIEIGEVPTPLFYFANHHYQNAAGIMVTASHNPPEFNGFKLVIQRKSIYGSQIQDLRKVIEKGVFAQGTAKLRKDNIADLYFNAVKKRVKLERSIPVVIDAGNGVAGPFALKLLQDLGCKVVGIYCESDGNFPNHPPNPVVAENLRDLSKKVKETKSELGIAYDGDGDRIGVVDEEGRIIWGDKLLIILVKEILEKLPGSPIIFDVKCSNALAESIKENGGTPLMWKTGHSLIEDKLRKEKSPLAGELSGHIYFADDWFGFDDALYTSARLLQILSREPGKKFSRHLSGIKQYYASPEIRVPAPDAQKFLMVEEIKKYFQSRYEISDIDGVKVFFKEGCKSAESSLEGWGLVRASNTEASLVIRFEATTPEKLEQIKKIIMEQVEKRRGINATAT</sequence>
<dbReference type="Gene3D" id="3.30.310.50">
    <property type="entry name" value="Alpha-D-phosphohexomutase, C-terminal domain"/>
    <property type="match status" value="1"/>
</dbReference>
<gene>
    <name evidence="12" type="ORF">COW28_04195</name>
</gene>
<evidence type="ECO:0000313" key="12">
    <source>
        <dbReference type="EMBL" id="PIW33298.1"/>
    </source>
</evidence>
<dbReference type="Gene3D" id="3.40.120.10">
    <property type="entry name" value="Alpha-D-Glucose-1,6-Bisphosphate, subunit A, domain 3"/>
    <property type="match status" value="3"/>
</dbReference>
<dbReference type="SUPFAM" id="SSF55957">
    <property type="entry name" value="Phosphoglucomutase, C-terminal domain"/>
    <property type="match status" value="1"/>
</dbReference>
<evidence type="ECO:0000256" key="7">
    <source>
        <dbReference type="RuleBase" id="RU004326"/>
    </source>
</evidence>
<dbReference type="GO" id="GO:0000287">
    <property type="term" value="F:magnesium ion binding"/>
    <property type="evidence" value="ECO:0007669"/>
    <property type="project" value="InterPro"/>
</dbReference>
<name>A0A2M7GYF8_9BACT</name>
<dbReference type="Proteomes" id="UP000230025">
    <property type="component" value="Unassembled WGS sequence"/>
</dbReference>
<evidence type="ECO:0000256" key="2">
    <source>
        <dbReference type="ARBA" id="ARBA00010231"/>
    </source>
</evidence>
<comment type="cofactor">
    <cofactor evidence="1">
        <name>Mg(2+)</name>
        <dbReference type="ChEBI" id="CHEBI:18420"/>
    </cofactor>
</comment>
<dbReference type="GO" id="GO:0005975">
    <property type="term" value="P:carbohydrate metabolic process"/>
    <property type="evidence" value="ECO:0007669"/>
    <property type="project" value="InterPro"/>
</dbReference>
<feature type="domain" description="Alpha-D-phosphohexomutase alpha/beta/alpha" evidence="9">
    <location>
        <begin position="1"/>
        <end position="106"/>
    </location>
</feature>
<dbReference type="Pfam" id="PF00408">
    <property type="entry name" value="PGM_PMM_IV"/>
    <property type="match status" value="1"/>
</dbReference>
<proteinExistence type="inferred from homology"/>
<evidence type="ECO:0000259" key="9">
    <source>
        <dbReference type="Pfam" id="PF02878"/>
    </source>
</evidence>
<dbReference type="PANTHER" id="PTHR43771:SF2">
    <property type="entry name" value="PHOSPHOMANNOMUTASE_PHOSPHOGLUCOMUTASE"/>
    <property type="match status" value="1"/>
</dbReference>
<protein>
    <submittedName>
        <fullName evidence="12">Phosphomannomutase</fullName>
    </submittedName>
</protein>
<evidence type="ECO:0000256" key="1">
    <source>
        <dbReference type="ARBA" id="ARBA00001946"/>
    </source>
</evidence>
<evidence type="ECO:0000256" key="5">
    <source>
        <dbReference type="ARBA" id="ARBA00022842"/>
    </source>
</evidence>
<feature type="domain" description="Alpha-D-phosphohexomutase alpha/beta/alpha" evidence="11">
    <location>
        <begin position="225"/>
        <end position="336"/>
    </location>
</feature>
<evidence type="ECO:0000256" key="4">
    <source>
        <dbReference type="ARBA" id="ARBA00022723"/>
    </source>
</evidence>
<dbReference type="SUPFAM" id="SSF53738">
    <property type="entry name" value="Phosphoglucomutase, first 3 domains"/>
    <property type="match status" value="3"/>
</dbReference>
<evidence type="ECO:0000256" key="3">
    <source>
        <dbReference type="ARBA" id="ARBA00022553"/>
    </source>
</evidence>
<accession>A0A2M7GYF8</accession>
<keyword evidence="4 7" id="KW-0479">Metal-binding</keyword>
<dbReference type="InterPro" id="IPR005844">
    <property type="entry name" value="A-D-PHexomutase_a/b/a-I"/>
</dbReference>
<keyword evidence="3" id="KW-0597">Phosphoprotein</keyword>
<dbReference type="InterPro" id="IPR005845">
    <property type="entry name" value="A-D-PHexomutase_a/b/a-II"/>
</dbReference>
<comment type="similarity">
    <text evidence="2 7">Belongs to the phosphohexose mutase family.</text>
</comment>
<dbReference type="InterPro" id="IPR005843">
    <property type="entry name" value="A-D-PHexomutase_C"/>
</dbReference>
<dbReference type="Pfam" id="PF02879">
    <property type="entry name" value="PGM_PMM_II"/>
    <property type="match status" value="1"/>
</dbReference>
<dbReference type="EMBL" id="PFFY01000199">
    <property type="protein sequence ID" value="PIW33298.1"/>
    <property type="molecule type" value="Genomic_DNA"/>
</dbReference>
<dbReference type="AlphaFoldDB" id="A0A2M7GYF8"/>
<organism evidence="12 13">
    <name type="scientific">bacterium (Candidatus Ratteibacteria) CG15_BIG_FIL_POST_REV_8_21_14_020_41_12</name>
    <dbReference type="NCBI Taxonomy" id="2014291"/>
    <lineage>
        <taxon>Bacteria</taxon>
        <taxon>Candidatus Ratteibacteria</taxon>
    </lineage>
</organism>
<dbReference type="PANTHER" id="PTHR43771">
    <property type="entry name" value="PHOSPHOMANNOMUTASE"/>
    <property type="match status" value="1"/>
</dbReference>
<feature type="domain" description="Alpha-D-phosphohexomutase alpha/beta/alpha" evidence="10">
    <location>
        <begin position="125"/>
        <end position="221"/>
    </location>
</feature>
<keyword evidence="6" id="KW-0413">Isomerase</keyword>
<dbReference type="Pfam" id="PF02880">
    <property type="entry name" value="PGM_PMM_III"/>
    <property type="match status" value="1"/>
</dbReference>
<evidence type="ECO:0000259" key="8">
    <source>
        <dbReference type="Pfam" id="PF00408"/>
    </source>
</evidence>
<dbReference type="Pfam" id="PF02878">
    <property type="entry name" value="PGM_PMM_I"/>
    <property type="match status" value="1"/>
</dbReference>
<dbReference type="GO" id="GO:0016868">
    <property type="term" value="F:intramolecular phosphotransferase activity"/>
    <property type="evidence" value="ECO:0007669"/>
    <property type="project" value="InterPro"/>
</dbReference>
<keyword evidence="5 7" id="KW-0460">Magnesium</keyword>
<dbReference type="PROSITE" id="PS00710">
    <property type="entry name" value="PGM_PMM"/>
    <property type="match status" value="1"/>
</dbReference>
<comment type="caution">
    <text evidence="12">The sequence shown here is derived from an EMBL/GenBank/DDBJ whole genome shotgun (WGS) entry which is preliminary data.</text>
</comment>
<reference evidence="13" key="1">
    <citation type="submission" date="2017-09" db="EMBL/GenBank/DDBJ databases">
        <title>Depth-based differentiation of microbial function through sediment-hosted aquifers and enrichment of novel symbionts in the deep terrestrial subsurface.</title>
        <authorList>
            <person name="Probst A.J."/>
            <person name="Ladd B."/>
            <person name="Jarett J.K."/>
            <person name="Geller-Mcgrath D.E."/>
            <person name="Sieber C.M.K."/>
            <person name="Emerson J.B."/>
            <person name="Anantharaman K."/>
            <person name="Thomas B.C."/>
            <person name="Malmstrom R."/>
            <person name="Stieglmeier M."/>
            <person name="Klingl A."/>
            <person name="Woyke T."/>
            <person name="Ryan C.M."/>
            <person name="Banfield J.F."/>
        </authorList>
    </citation>
    <scope>NUCLEOTIDE SEQUENCE [LARGE SCALE GENOMIC DNA]</scope>
</reference>